<feature type="non-terminal residue" evidence="2">
    <location>
        <position position="54"/>
    </location>
</feature>
<organism evidence="2 3">
    <name type="scientific">Suillus fuscotomentosus</name>
    <dbReference type="NCBI Taxonomy" id="1912939"/>
    <lineage>
        <taxon>Eukaryota</taxon>
        <taxon>Fungi</taxon>
        <taxon>Dikarya</taxon>
        <taxon>Basidiomycota</taxon>
        <taxon>Agaricomycotina</taxon>
        <taxon>Agaricomycetes</taxon>
        <taxon>Agaricomycetidae</taxon>
        <taxon>Boletales</taxon>
        <taxon>Suillineae</taxon>
        <taxon>Suillaceae</taxon>
        <taxon>Suillus</taxon>
    </lineage>
</organism>
<keyword evidence="1" id="KW-0812">Transmembrane</keyword>
<proteinExistence type="predicted"/>
<evidence type="ECO:0000313" key="3">
    <source>
        <dbReference type="Proteomes" id="UP001195769"/>
    </source>
</evidence>
<feature type="transmembrane region" description="Helical" evidence="1">
    <location>
        <begin position="27"/>
        <end position="48"/>
    </location>
</feature>
<dbReference type="RefSeq" id="XP_041222714.1">
    <property type="nucleotide sequence ID" value="XM_041373298.1"/>
</dbReference>
<dbReference type="EMBL" id="JABBWK010000049">
    <property type="protein sequence ID" value="KAG1897138.1"/>
    <property type="molecule type" value="Genomic_DNA"/>
</dbReference>
<protein>
    <submittedName>
        <fullName evidence="2">Uncharacterized protein</fullName>
    </submittedName>
</protein>
<evidence type="ECO:0000313" key="2">
    <source>
        <dbReference type="EMBL" id="KAG1897138.1"/>
    </source>
</evidence>
<keyword evidence="3" id="KW-1185">Reference proteome</keyword>
<accession>A0AAD4E2L4</accession>
<keyword evidence="1" id="KW-1133">Transmembrane helix</keyword>
<evidence type="ECO:0000256" key="1">
    <source>
        <dbReference type="SAM" id="Phobius"/>
    </source>
</evidence>
<feature type="non-terminal residue" evidence="2">
    <location>
        <position position="1"/>
    </location>
</feature>
<dbReference type="AlphaFoldDB" id="A0AAD4E2L4"/>
<dbReference type="Proteomes" id="UP001195769">
    <property type="component" value="Unassembled WGS sequence"/>
</dbReference>
<comment type="caution">
    <text evidence="2">The sequence shown here is derived from an EMBL/GenBank/DDBJ whole genome shotgun (WGS) entry which is preliminary data.</text>
</comment>
<gene>
    <name evidence="2" type="ORF">F5891DRAFT_891223</name>
</gene>
<name>A0AAD4E2L4_9AGAM</name>
<sequence>LQSGYPIVSSCLLHEPTQAYYYGLDPILMLLSITYTTPATAMGMGHWIGMLKAG</sequence>
<reference evidence="2" key="1">
    <citation type="journal article" date="2020" name="New Phytol.">
        <title>Comparative genomics reveals dynamic genome evolution in host specialist ectomycorrhizal fungi.</title>
        <authorList>
            <person name="Lofgren L.A."/>
            <person name="Nguyen N.H."/>
            <person name="Vilgalys R."/>
            <person name="Ruytinx J."/>
            <person name="Liao H.L."/>
            <person name="Branco S."/>
            <person name="Kuo A."/>
            <person name="LaButti K."/>
            <person name="Lipzen A."/>
            <person name="Andreopoulos W."/>
            <person name="Pangilinan J."/>
            <person name="Riley R."/>
            <person name="Hundley H."/>
            <person name="Na H."/>
            <person name="Barry K."/>
            <person name="Grigoriev I.V."/>
            <person name="Stajich J.E."/>
            <person name="Kennedy P.G."/>
        </authorList>
    </citation>
    <scope>NUCLEOTIDE SEQUENCE</scope>
    <source>
        <strain evidence="2">FC203</strain>
    </source>
</reference>
<dbReference type="GeneID" id="64667596"/>
<keyword evidence="1" id="KW-0472">Membrane</keyword>